<protein>
    <submittedName>
        <fullName evidence="1">Uncharacterized protein</fullName>
    </submittedName>
</protein>
<evidence type="ECO:0000313" key="1">
    <source>
        <dbReference type="EMBL" id="KAK8477448.1"/>
    </source>
</evidence>
<proteinExistence type="predicted"/>
<comment type="caution">
    <text evidence="1">The sequence shown here is derived from an EMBL/GenBank/DDBJ whole genome shotgun (WGS) entry which is preliminary data.</text>
</comment>
<name>A0ABR1ZBS5_9ROSI</name>
<dbReference type="EMBL" id="JBBPBN010001794">
    <property type="protein sequence ID" value="KAK8477448.1"/>
    <property type="molecule type" value="Genomic_DNA"/>
</dbReference>
<keyword evidence="2" id="KW-1185">Reference proteome</keyword>
<gene>
    <name evidence="1" type="ORF">V6N11_068234</name>
</gene>
<dbReference type="Proteomes" id="UP001396334">
    <property type="component" value="Unassembled WGS sequence"/>
</dbReference>
<sequence length="251" mass="28135">MVNFPSQRARDSEPWHVHQRAIVLRKWMPRMFPKVLSFDFAPAWILGYGMYRWNYILYMDWVLLQEQVVKAHVDVVVEGNVVCAVGTISQQVVGDAFVDEYGSIQACDQENASDVCIGIVVDHQQAVVAFVHVVVEGKVMCVVDTIDVMVHDPVKDDVSNLSGILLNPNKFETLCITNVEQDVPISPPRKERIDTAGVSYLLNQLKPKGKGGGQEHQSKKGKGHKKVPVMMGVKQILVQCRTFLIVKKVLV</sequence>
<evidence type="ECO:0000313" key="2">
    <source>
        <dbReference type="Proteomes" id="UP001396334"/>
    </source>
</evidence>
<organism evidence="1 2">
    <name type="scientific">Hibiscus sabdariffa</name>
    <name type="common">roselle</name>
    <dbReference type="NCBI Taxonomy" id="183260"/>
    <lineage>
        <taxon>Eukaryota</taxon>
        <taxon>Viridiplantae</taxon>
        <taxon>Streptophyta</taxon>
        <taxon>Embryophyta</taxon>
        <taxon>Tracheophyta</taxon>
        <taxon>Spermatophyta</taxon>
        <taxon>Magnoliopsida</taxon>
        <taxon>eudicotyledons</taxon>
        <taxon>Gunneridae</taxon>
        <taxon>Pentapetalae</taxon>
        <taxon>rosids</taxon>
        <taxon>malvids</taxon>
        <taxon>Malvales</taxon>
        <taxon>Malvaceae</taxon>
        <taxon>Malvoideae</taxon>
        <taxon>Hibiscus</taxon>
    </lineage>
</organism>
<reference evidence="1 2" key="1">
    <citation type="journal article" date="2024" name="G3 (Bethesda)">
        <title>Genome assembly of Hibiscus sabdariffa L. provides insights into metabolisms of medicinal natural products.</title>
        <authorList>
            <person name="Kim T."/>
        </authorList>
    </citation>
    <scope>NUCLEOTIDE SEQUENCE [LARGE SCALE GENOMIC DNA]</scope>
    <source>
        <strain evidence="1">TK-2024</strain>
        <tissue evidence="1">Old leaves</tissue>
    </source>
</reference>
<accession>A0ABR1ZBS5</accession>